<evidence type="ECO:0000256" key="1">
    <source>
        <dbReference type="ARBA" id="ARBA00004141"/>
    </source>
</evidence>
<dbReference type="SUPFAM" id="SSF103481">
    <property type="entry name" value="Multidrug resistance efflux transporter EmrE"/>
    <property type="match status" value="2"/>
</dbReference>
<feature type="transmembrane region" description="Helical" evidence="5">
    <location>
        <begin position="245"/>
        <end position="262"/>
    </location>
</feature>
<evidence type="ECO:0000313" key="8">
    <source>
        <dbReference type="EMBL" id="CAB4561482.1"/>
    </source>
</evidence>
<dbReference type="PANTHER" id="PTHR32322">
    <property type="entry name" value="INNER MEMBRANE TRANSPORTER"/>
    <property type="match status" value="1"/>
</dbReference>
<feature type="transmembrane region" description="Helical" evidence="5">
    <location>
        <begin position="125"/>
        <end position="144"/>
    </location>
</feature>
<evidence type="ECO:0000256" key="3">
    <source>
        <dbReference type="ARBA" id="ARBA00022989"/>
    </source>
</evidence>
<keyword evidence="4 5" id="KW-0472">Membrane</keyword>
<evidence type="ECO:0000259" key="6">
    <source>
        <dbReference type="Pfam" id="PF00892"/>
    </source>
</evidence>
<feature type="transmembrane region" description="Helical" evidence="5">
    <location>
        <begin position="210"/>
        <end position="233"/>
    </location>
</feature>
<feature type="transmembrane region" description="Helical" evidence="5">
    <location>
        <begin position="181"/>
        <end position="198"/>
    </location>
</feature>
<feature type="transmembrane region" description="Helical" evidence="5">
    <location>
        <begin position="33"/>
        <end position="52"/>
    </location>
</feature>
<protein>
    <submittedName>
        <fullName evidence="8">Unannotated protein</fullName>
    </submittedName>
</protein>
<feature type="transmembrane region" description="Helical" evidence="5">
    <location>
        <begin position="268"/>
        <end position="286"/>
    </location>
</feature>
<evidence type="ECO:0000256" key="2">
    <source>
        <dbReference type="ARBA" id="ARBA00022692"/>
    </source>
</evidence>
<feature type="transmembrane region" description="Helical" evidence="5">
    <location>
        <begin position="150"/>
        <end position="169"/>
    </location>
</feature>
<reference evidence="8" key="1">
    <citation type="submission" date="2020-05" db="EMBL/GenBank/DDBJ databases">
        <authorList>
            <person name="Chiriac C."/>
            <person name="Salcher M."/>
            <person name="Ghai R."/>
            <person name="Kavagutti S V."/>
        </authorList>
    </citation>
    <scope>NUCLEOTIDE SEQUENCE</scope>
</reference>
<feature type="domain" description="EamA" evidence="6">
    <location>
        <begin position="4"/>
        <end position="137"/>
    </location>
</feature>
<dbReference type="PANTHER" id="PTHR32322:SF9">
    <property type="entry name" value="AMINO-ACID METABOLITE EFFLUX PUMP-RELATED"/>
    <property type="match status" value="1"/>
</dbReference>
<dbReference type="GO" id="GO:0016020">
    <property type="term" value="C:membrane"/>
    <property type="evidence" value="ECO:0007669"/>
    <property type="project" value="UniProtKB-SubCell"/>
</dbReference>
<organism evidence="8">
    <name type="scientific">freshwater metagenome</name>
    <dbReference type="NCBI Taxonomy" id="449393"/>
    <lineage>
        <taxon>unclassified sequences</taxon>
        <taxon>metagenomes</taxon>
        <taxon>ecological metagenomes</taxon>
    </lineage>
</organism>
<accession>A0A6J6DC62</accession>
<dbReference type="InterPro" id="IPR037185">
    <property type="entry name" value="EmrE-like"/>
</dbReference>
<evidence type="ECO:0000313" key="7">
    <source>
        <dbReference type="EMBL" id="CAB4543585.1"/>
    </source>
</evidence>
<name>A0A6J6DC62_9ZZZZ</name>
<feature type="transmembrane region" description="Helical" evidence="5">
    <location>
        <begin position="64"/>
        <end position="82"/>
    </location>
</feature>
<feature type="transmembrane region" description="Helical" evidence="5">
    <location>
        <begin position="94"/>
        <end position="113"/>
    </location>
</feature>
<dbReference type="InterPro" id="IPR000620">
    <property type="entry name" value="EamA_dom"/>
</dbReference>
<dbReference type="EMBL" id="CAEZST010000005">
    <property type="protein sequence ID" value="CAB4543585.1"/>
    <property type="molecule type" value="Genomic_DNA"/>
</dbReference>
<dbReference type="EMBL" id="CAEZTO010000001">
    <property type="protein sequence ID" value="CAB4561482.1"/>
    <property type="molecule type" value="Genomic_DNA"/>
</dbReference>
<gene>
    <name evidence="7" type="ORF">UFOPK1503_00430</name>
    <name evidence="8" type="ORF">UFOPK1693_00052</name>
</gene>
<comment type="subcellular location">
    <subcellularLocation>
        <location evidence="1">Membrane</location>
        <topology evidence="1">Multi-pass membrane protein</topology>
    </subcellularLocation>
</comment>
<dbReference type="Pfam" id="PF00892">
    <property type="entry name" value="EamA"/>
    <property type="match status" value="2"/>
</dbReference>
<keyword evidence="3 5" id="KW-1133">Transmembrane helix</keyword>
<feature type="transmembrane region" description="Helical" evidence="5">
    <location>
        <begin position="7"/>
        <end position="27"/>
    </location>
</feature>
<sequence length="296" mass="31292">MTQKGLILFLLTGFFWGLPYFFIVLALDSFSTPSIVFLRVVLGALVLIPYAIYAGGLAKAIKAWPYVAVFAVTEMVVPWWLITEAGKHIPSGLSGLLVATVPFFVVAILAIFLKDRKALRLRPLSGMLIGFLGVAALVGVDSLTGAIDPLYVLFVILASLGYAVAPIVANIKLRDVSSASMIGLSMLMVSVVYAPFALPNLGSEVMNASMQSLVAVLVLGLVCSALAFVLFFMLIKEVGPAKSSLITYLNTAVALFLGIVFLSEPITIGLLIGIPLITIGLVLAGGGSKDIETPKT</sequence>
<keyword evidence="2 5" id="KW-0812">Transmembrane</keyword>
<evidence type="ECO:0000256" key="5">
    <source>
        <dbReference type="SAM" id="Phobius"/>
    </source>
</evidence>
<proteinExistence type="predicted"/>
<evidence type="ECO:0000256" key="4">
    <source>
        <dbReference type="ARBA" id="ARBA00023136"/>
    </source>
</evidence>
<feature type="domain" description="EamA" evidence="6">
    <location>
        <begin position="151"/>
        <end position="284"/>
    </location>
</feature>
<dbReference type="InterPro" id="IPR050638">
    <property type="entry name" value="AA-Vitamin_Transporters"/>
</dbReference>
<dbReference type="AlphaFoldDB" id="A0A6J6DC62"/>